<dbReference type="InterPro" id="IPR036291">
    <property type="entry name" value="NAD(P)-bd_dom_sf"/>
</dbReference>
<keyword evidence="2" id="KW-0521">NADP</keyword>
<dbReference type="AlphaFoldDB" id="A0A8T1NKH3"/>
<keyword evidence="5" id="KW-0472">Membrane</keyword>
<evidence type="ECO:0000256" key="1">
    <source>
        <dbReference type="ARBA" id="ARBA00004240"/>
    </source>
</evidence>
<organism evidence="6 7">
    <name type="scientific">Carya illinoinensis</name>
    <name type="common">Pecan</name>
    <dbReference type="NCBI Taxonomy" id="32201"/>
    <lineage>
        <taxon>Eukaryota</taxon>
        <taxon>Viridiplantae</taxon>
        <taxon>Streptophyta</taxon>
        <taxon>Embryophyta</taxon>
        <taxon>Tracheophyta</taxon>
        <taxon>Spermatophyta</taxon>
        <taxon>Magnoliopsida</taxon>
        <taxon>eudicotyledons</taxon>
        <taxon>Gunneridae</taxon>
        <taxon>Pentapetalae</taxon>
        <taxon>rosids</taxon>
        <taxon>fabids</taxon>
        <taxon>Fagales</taxon>
        <taxon>Juglandaceae</taxon>
        <taxon>Carya</taxon>
    </lineage>
</organism>
<protein>
    <recommendedName>
        <fullName evidence="8">Very-long-chain 3-oxoacyl-CoA reductase 1-like</fullName>
    </recommendedName>
</protein>
<name>A0A8T1NKH3_CARIL</name>
<comment type="similarity">
    <text evidence="4">Belongs to the short-chain dehydrogenases/reductases (SDR) family.</text>
</comment>
<dbReference type="Gene3D" id="3.40.50.720">
    <property type="entry name" value="NAD(P)-binding Rossmann-like Domain"/>
    <property type="match status" value="1"/>
</dbReference>
<comment type="subcellular location">
    <subcellularLocation>
        <location evidence="1">Endoplasmic reticulum</location>
    </subcellularLocation>
</comment>
<evidence type="ECO:0000256" key="5">
    <source>
        <dbReference type="SAM" id="Phobius"/>
    </source>
</evidence>
<dbReference type="Proteomes" id="UP000811609">
    <property type="component" value="Chromosome 14"/>
</dbReference>
<keyword evidence="5" id="KW-0812">Transmembrane</keyword>
<comment type="caution">
    <text evidence="6">The sequence shown here is derived from an EMBL/GenBank/DDBJ whole genome shotgun (WGS) entry which is preliminary data.</text>
</comment>
<evidence type="ECO:0000256" key="3">
    <source>
        <dbReference type="ARBA" id="ARBA00023002"/>
    </source>
</evidence>
<dbReference type="SUPFAM" id="SSF51735">
    <property type="entry name" value="NAD(P)-binding Rossmann-fold domains"/>
    <property type="match status" value="1"/>
</dbReference>
<dbReference type="OrthoDB" id="5545019at2759"/>
<dbReference type="CDD" id="cd05356">
    <property type="entry name" value="17beta-HSD1_like_SDR_c"/>
    <property type="match status" value="1"/>
</dbReference>
<sequence>MIFSRSAMEFQDFILIAACSLGFISLCKTFIRFVKWAWVSFFRPAKNLNEYGSWALVTGSTDGIGKALAFELASEGINLVLVGRNPSKLEATSNEIQEKFAGKVDVKGIVIDFAKLSGKEISNMVEEGIKGLDVGILINNAGMGSPYPMFLHEVESEVLESLVRVNMDAATWVTRAVLPGMLQKKKGAIVNIGSGSSMAVPAFPLGTVYASTKAYLAMFSRCISLEYEQHGIDVQCQVPLYVATKMIRGFKTASLFTPSPEMYSKASIRCIGYEHICTPYWLHSVQWFLIQRLPVAFLNWYMFRFFLKISKRRMESYKYEVSSVNR</sequence>
<dbReference type="PANTHER" id="PTHR43899">
    <property type="entry name" value="RH59310P"/>
    <property type="match status" value="1"/>
</dbReference>
<dbReference type="PROSITE" id="PS00061">
    <property type="entry name" value="ADH_SHORT"/>
    <property type="match status" value="1"/>
</dbReference>
<evidence type="ECO:0000256" key="4">
    <source>
        <dbReference type="RuleBase" id="RU000363"/>
    </source>
</evidence>
<dbReference type="GO" id="GO:0005783">
    <property type="term" value="C:endoplasmic reticulum"/>
    <property type="evidence" value="ECO:0007669"/>
    <property type="project" value="UniProtKB-SubCell"/>
</dbReference>
<dbReference type="Pfam" id="PF00106">
    <property type="entry name" value="adh_short"/>
    <property type="match status" value="1"/>
</dbReference>
<keyword evidence="5" id="KW-1133">Transmembrane helix</keyword>
<dbReference type="GO" id="GO:0045703">
    <property type="term" value="F:ketoreductase activity"/>
    <property type="evidence" value="ECO:0007669"/>
    <property type="project" value="TreeGrafter"/>
</dbReference>
<keyword evidence="3" id="KW-0560">Oxidoreductase</keyword>
<dbReference type="PIRSF" id="PIRSF000126">
    <property type="entry name" value="11-beta-HSD1"/>
    <property type="match status" value="1"/>
</dbReference>
<accession>A0A8T1NKH3</accession>
<dbReference type="PRINTS" id="PR00080">
    <property type="entry name" value="SDRFAMILY"/>
</dbReference>
<dbReference type="InterPro" id="IPR002347">
    <property type="entry name" value="SDR_fam"/>
</dbReference>
<evidence type="ECO:0008006" key="8">
    <source>
        <dbReference type="Google" id="ProtNLM"/>
    </source>
</evidence>
<dbReference type="FunFam" id="3.40.50.720:FF:000137">
    <property type="entry name" value="Hydroxysteroid (17-beta) dehydrogenase 3"/>
    <property type="match status" value="1"/>
</dbReference>
<proteinExistence type="inferred from homology"/>
<dbReference type="PRINTS" id="PR00081">
    <property type="entry name" value="GDHRDH"/>
</dbReference>
<keyword evidence="7" id="KW-1185">Reference proteome</keyword>
<evidence type="ECO:0000256" key="2">
    <source>
        <dbReference type="ARBA" id="ARBA00022857"/>
    </source>
</evidence>
<feature type="transmembrane region" description="Helical" evidence="5">
    <location>
        <begin position="287"/>
        <end position="307"/>
    </location>
</feature>
<dbReference type="InterPro" id="IPR020904">
    <property type="entry name" value="Sc_DH/Rdtase_CS"/>
</dbReference>
<evidence type="ECO:0000313" key="6">
    <source>
        <dbReference type="EMBL" id="KAG6629403.1"/>
    </source>
</evidence>
<reference evidence="6" key="1">
    <citation type="submission" date="2020-12" db="EMBL/GenBank/DDBJ databases">
        <title>WGS assembly of Carya illinoinensis cv. Pawnee.</title>
        <authorList>
            <person name="Platts A."/>
            <person name="Shu S."/>
            <person name="Wright S."/>
            <person name="Barry K."/>
            <person name="Edger P."/>
            <person name="Pires J.C."/>
            <person name="Schmutz J."/>
        </authorList>
    </citation>
    <scope>NUCLEOTIDE SEQUENCE</scope>
    <source>
        <tissue evidence="6">Leaf</tissue>
    </source>
</reference>
<dbReference type="InterPro" id="IPR051019">
    <property type="entry name" value="VLCFA-Steroid_DH"/>
</dbReference>
<dbReference type="EMBL" id="CM031822">
    <property type="protein sequence ID" value="KAG6629403.1"/>
    <property type="molecule type" value="Genomic_DNA"/>
</dbReference>
<gene>
    <name evidence="6" type="ORF">CIPAW_14G082000</name>
</gene>
<dbReference type="PANTHER" id="PTHR43899:SF25">
    <property type="entry name" value="ENOYL-(ACYL CARRIER) REDUCTASE"/>
    <property type="match status" value="1"/>
</dbReference>
<evidence type="ECO:0000313" key="7">
    <source>
        <dbReference type="Proteomes" id="UP000811609"/>
    </source>
</evidence>